<feature type="region of interest" description="Disordered" evidence="1">
    <location>
        <begin position="1"/>
        <end position="22"/>
    </location>
</feature>
<dbReference type="Gene3D" id="1.25.10.10">
    <property type="entry name" value="Leucine-rich Repeat Variant"/>
    <property type="match status" value="1"/>
</dbReference>
<dbReference type="EMBL" id="JACHGW010000006">
    <property type="protein sequence ID" value="MBB6053422.1"/>
    <property type="molecule type" value="Genomic_DNA"/>
</dbReference>
<evidence type="ECO:0000256" key="1">
    <source>
        <dbReference type="SAM" id="MobiDB-lite"/>
    </source>
</evidence>
<keyword evidence="3" id="KW-1185">Reference proteome</keyword>
<name>A0A7W9SV60_ARMRO</name>
<evidence type="ECO:0000313" key="2">
    <source>
        <dbReference type="EMBL" id="MBB6053422.1"/>
    </source>
</evidence>
<comment type="caution">
    <text evidence="2">The sequence shown here is derived from an EMBL/GenBank/DDBJ whole genome shotgun (WGS) entry which is preliminary data.</text>
</comment>
<dbReference type="Pfam" id="PF13646">
    <property type="entry name" value="HEAT_2"/>
    <property type="match status" value="1"/>
</dbReference>
<dbReference type="InterPro" id="IPR016024">
    <property type="entry name" value="ARM-type_fold"/>
</dbReference>
<organism evidence="2 3">
    <name type="scientific">Armatimonas rosea</name>
    <dbReference type="NCBI Taxonomy" id="685828"/>
    <lineage>
        <taxon>Bacteria</taxon>
        <taxon>Bacillati</taxon>
        <taxon>Armatimonadota</taxon>
        <taxon>Armatimonadia</taxon>
        <taxon>Armatimonadales</taxon>
        <taxon>Armatimonadaceae</taxon>
        <taxon>Armatimonas</taxon>
    </lineage>
</organism>
<evidence type="ECO:0000313" key="3">
    <source>
        <dbReference type="Proteomes" id="UP000520814"/>
    </source>
</evidence>
<gene>
    <name evidence="2" type="ORF">HNQ39_005256</name>
</gene>
<dbReference type="PANTHER" id="PTHR12697">
    <property type="entry name" value="PBS LYASE HEAT-LIKE PROTEIN"/>
    <property type="match status" value="1"/>
</dbReference>
<dbReference type="SMART" id="SM00567">
    <property type="entry name" value="EZ_HEAT"/>
    <property type="match status" value="4"/>
</dbReference>
<accession>A0A7W9SV60</accession>
<dbReference type="Proteomes" id="UP000520814">
    <property type="component" value="Unassembled WGS sequence"/>
</dbReference>
<dbReference type="PANTHER" id="PTHR12697:SF5">
    <property type="entry name" value="DEOXYHYPUSINE HYDROXYLASE"/>
    <property type="match status" value="1"/>
</dbReference>
<dbReference type="Pfam" id="PF03130">
    <property type="entry name" value="HEAT_PBS"/>
    <property type="match status" value="1"/>
</dbReference>
<reference evidence="2 3" key="1">
    <citation type="submission" date="2020-08" db="EMBL/GenBank/DDBJ databases">
        <title>Genomic Encyclopedia of Type Strains, Phase IV (KMG-IV): sequencing the most valuable type-strain genomes for metagenomic binning, comparative biology and taxonomic classification.</title>
        <authorList>
            <person name="Goeker M."/>
        </authorList>
    </citation>
    <scope>NUCLEOTIDE SEQUENCE [LARGE SCALE GENOMIC DNA]</scope>
    <source>
        <strain evidence="2 3">DSM 23562</strain>
    </source>
</reference>
<dbReference type="AlphaFoldDB" id="A0A7W9SV60"/>
<proteinExistence type="predicted"/>
<dbReference type="SUPFAM" id="SSF48371">
    <property type="entry name" value="ARM repeat"/>
    <property type="match status" value="1"/>
</dbReference>
<sequence length="295" mass="32351">MQRPKNRPLTRAEAEARIQGMSRRISPTERETLIEVWTANAELLSTLILSHEPNMALAAMSESQRRWKEGWDHRGTDQALAMCLTPKTNLSVREKAALVLGQRNDKRSIPILQTMLSSSDPGNPLQSPKAVQAGFFLARFKDTASYPGIHKLIARLDNAEQRNLADVLAMMADPKSVILLRELLKNPYQGTRSHAALALGRVKDQSSVPALILALTDGYSAVRRDAAWALAAIGDTKALPALKKAVTAQNSKQVPGHGSRGAQEMARRAVAALEKGKPLEIARDWRGDPVGMSRF</sequence>
<dbReference type="InterPro" id="IPR011989">
    <property type="entry name" value="ARM-like"/>
</dbReference>
<dbReference type="RefSeq" id="WP_184203515.1">
    <property type="nucleotide sequence ID" value="NZ_JACHGW010000006.1"/>
</dbReference>
<evidence type="ECO:0008006" key="4">
    <source>
        <dbReference type="Google" id="ProtNLM"/>
    </source>
</evidence>
<dbReference type="InterPro" id="IPR004155">
    <property type="entry name" value="PBS_lyase_HEAT"/>
</dbReference>
<dbReference type="GO" id="GO:0016491">
    <property type="term" value="F:oxidoreductase activity"/>
    <property type="evidence" value="ECO:0007669"/>
    <property type="project" value="TreeGrafter"/>
</dbReference>
<protein>
    <recommendedName>
        <fullName evidence="4">HEAT repeat domain-containing protein</fullName>
    </recommendedName>
</protein>